<gene>
    <name evidence="1" type="ORF">YC6258_05742</name>
</gene>
<name>A0A0C5VEV5_9GAMM</name>
<accession>A0A0C5VEV5</accession>
<proteinExistence type="predicted"/>
<keyword evidence="2" id="KW-1185">Reference proteome</keyword>
<dbReference type="STRING" id="1445510.YC6258_05742"/>
<dbReference type="AlphaFoldDB" id="A0A0C5VEV5"/>
<organism evidence="1 2">
    <name type="scientific">Gynuella sunshinyii YC6258</name>
    <dbReference type="NCBI Taxonomy" id="1445510"/>
    <lineage>
        <taxon>Bacteria</taxon>
        <taxon>Pseudomonadati</taxon>
        <taxon>Pseudomonadota</taxon>
        <taxon>Gammaproteobacteria</taxon>
        <taxon>Oceanospirillales</taxon>
        <taxon>Saccharospirillaceae</taxon>
        <taxon>Gynuella</taxon>
    </lineage>
</organism>
<evidence type="ECO:0000313" key="1">
    <source>
        <dbReference type="EMBL" id="AJQ97770.1"/>
    </source>
</evidence>
<dbReference type="OrthoDB" id="1187245at2"/>
<dbReference type="Proteomes" id="UP000032266">
    <property type="component" value="Chromosome"/>
</dbReference>
<sequence length="216" mass="22937">MSDSSQFVAESLEELLVAIANGVREAQEALSEAPPFDAYGRPLPTYHLPYLDFDLKVDLNTVETSGGLRALRVLPIGGSQNTTQKISSSLTGRLVSIPAGDGLPVPVLTLNSTRTAARQHALNLSLSNSAGEILQNAQVEINFDLATSQQLSQTQGINLKNLGTSRLTQAILVTDEQGQAATELTIDSNLPAKASIVITAEFDQRISRIVVAAGNE</sequence>
<evidence type="ECO:0000313" key="2">
    <source>
        <dbReference type="Proteomes" id="UP000032266"/>
    </source>
</evidence>
<dbReference type="RefSeq" id="WP_044619425.1">
    <property type="nucleotide sequence ID" value="NZ_CP007142.1"/>
</dbReference>
<dbReference type="HOGENOM" id="CLU_1197939_0_0_6"/>
<reference evidence="1 2" key="1">
    <citation type="submission" date="2014-01" db="EMBL/GenBank/DDBJ databases">
        <title>Full genme sequencing of cellulolytic bacterium Gynuella sunshinyii YC6258T gen. nov., sp. nov.</title>
        <authorList>
            <person name="Khan H."/>
            <person name="Chung E.J."/>
            <person name="Chung Y.R."/>
        </authorList>
    </citation>
    <scope>NUCLEOTIDE SEQUENCE [LARGE SCALE GENOMIC DNA]</scope>
    <source>
        <strain evidence="1 2">YC6258</strain>
    </source>
</reference>
<dbReference type="EMBL" id="CP007142">
    <property type="protein sequence ID" value="AJQ97770.1"/>
    <property type="molecule type" value="Genomic_DNA"/>
</dbReference>
<protein>
    <submittedName>
        <fullName evidence="1">Uncharacterized protein</fullName>
    </submittedName>
</protein>
<dbReference type="KEGG" id="gsn:YC6258_05742"/>